<dbReference type="OrthoDB" id="9808374at2"/>
<evidence type="ECO:0000313" key="1">
    <source>
        <dbReference type="EMBL" id="OQP50659.1"/>
    </source>
</evidence>
<dbReference type="RefSeq" id="WP_081198993.1">
    <property type="nucleotide sequence ID" value="NZ_FOCZ01000001.1"/>
</dbReference>
<dbReference type="EMBL" id="LVXG01000012">
    <property type="protein sequence ID" value="OQP50659.1"/>
    <property type="molecule type" value="Genomic_DNA"/>
</dbReference>
<sequence>MKQLVVFFLAITIINTTVKAQFKAPALDKSPMDMSYFPANFPILKIQNKASEPLMCRVCYSRPQKNGRPVFGDLIEYGKVWRLGANEATEIELYKDVKINDARLKKGRYSMYAIPYQDKWTLIFNKETDIWGAFQYDEKKDVLRTDVKLEKQQDPIEAFTLLFDKTDAGANMIMAWDNVKATLPITFIK</sequence>
<protein>
    <recommendedName>
        <fullName evidence="3">Asparagine synthetase B</fullName>
    </recommendedName>
</protein>
<evidence type="ECO:0008006" key="3">
    <source>
        <dbReference type="Google" id="ProtNLM"/>
    </source>
</evidence>
<dbReference type="Pfam" id="PF11138">
    <property type="entry name" value="DUF2911"/>
    <property type="match status" value="1"/>
</dbReference>
<dbReference type="AlphaFoldDB" id="A0A1V9EWZ9"/>
<comment type="caution">
    <text evidence="1">The sequence shown here is derived from an EMBL/GenBank/DDBJ whole genome shotgun (WGS) entry which is preliminary data.</text>
</comment>
<reference evidence="2" key="1">
    <citation type="submission" date="2016-04" db="EMBL/GenBank/DDBJ databases">
        <authorList>
            <person name="Chen L."/>
            <person name="Zhuang W."/>
            <person name="Wang G."/>
        </authorList>
    </citation>
    <scope>NUCLEOTIDE SEQUENCE [LARGE SCALE GENOMIC DNA]</scope>
    <source>
        <strain evidence="2">17621</strain>
    </source>
</reference>
<name>A0A1V9EWZ9_9BACT</name>
<dbReference type="STRING" id="354355.SAMN05660816_00520"/>
<gene>
    <name evidence="1" type="ORF">A4H97_02120</name>
</gene>
<evidence type="ECO:0000313" key="2">
    <source>
        <dbReference type="Proteomes" id="UP000192610"/>
    </source>
</evidence>
<accession>A0A1V9EWZ9</accession>
<keyword evidence="2" id="KW-1185">Reference proteome</keyword>
<dbReference type="InterPro" id="IPR021314">
    <property type="entry name" value="DUF2911"/>
</dbReference>
<dbReference type="Proteomes" id="UP000192610">
    <property type="component" value="Unassembled WGS sequence"/>
</dbReference>
<organism evidence="1 2">
    <name type="scientific">Niastella yeongjuensis</name>
    <dbReference type="NCBI Taxonomy" id="354355"/>
    <lineage>
        <taxon>Bacteria</taxon>
        <taxon>Pseudomonadati</taxon>
        <taxon>Bacteroidota</taxon>
        <taxon>Chitinophagia</taxon>
        <taxon>Chitinophagales</taxon>
        <taxon>Chitinophagaceae</taxon>
        <taxon>Niastella</taxon>
    </lineage>
</organism>
<proteinExistence type="predicted"/>